<evidence type="ECO:0000313" key="2">
    <source>
        <dbReference type="Proteomes" id="UP000183832"/>
    </source>
</evidence>
<reference evidence="1 2" key="1">
    <citation type="submission" date="2015-04" db="EMBL/GenBank/DDBJ databases">
        <authorList>
            <person name="Syromyatnikov M.Y."/>
            <person name="Popov V.N."/>
        </authorList>
    </citation>
    <scope>NUCLEOTIDE SEQUENCE [LARGE SCALE GENOMIC DNA]</scope>
</reference>
<gene>
    <name evidence="1" type="ORF">CLUMA_CG007720</name>
</gene>
<keyword evidence="2" id="KW-1185">Reference proteome</keyword>
<sequence length="95" mass="11034">MKEFMKLTTSQGWIGILRVRSLTCCCQNIKLLKESIAFNNFCNTHTDHRSQLDGDEHLKDKIFHPSHCTLHHILYFALSMTLMLIDHVTFTQPST</sequence>
<accession>A0A1J1I3N0</accession>
<protein>
    <submittedName>
        <fullName evidence="1">CLUMA_CG007720, isoform A</fullName>
    </submittedName>
</protein>
<evidence type="ECO:0000313" key="1">
    <source>
        <dbReference type="EMBL" id="CRK94204.1"/>
    </source>
</evidence>
<name>A0A1J1I3N0_9DIPT</name>
<proteinExistence type="predicted"/>
<organism evidence="1 2">
    <name type="scientific">Clunio marinus</name>
    <dbReference type="NCBI Taxonomy" id="568069"/>
    <lineage>
        <taxon>Eukaryota</taxon>
        <taxon>Metazoa</taxon>
        <taxon>Ecdysozoa</taxon>
        <taxon>Arthropoda</taxon>
        <taxon>Hexapoda</taxon>
        <taxon>Insecta</taxon>
        <taxon>Pterygota</taxon>
        <taxon>Neoptera</taxon>
        <taxon>Endopterygota</taxon>
        <taxon>Diptera</taxon>
        <taxon>Nematocera</taxon>
        <taxon>Chironomoidea</taxon>
        <taxon>Chironomidae</taxon>
        <taxon>Clunio</taxon>
    </lineage>
</organism>
<dbReference type="AlphaFoldDB" id="A0A1J1I3N0"/>
<dbReference type="EMBL" id="CVRI01000038">
    <property type="protein sequence ID" value="CRK94204.1"/>
    <property type="molecule type" value="Genomic_DNA"/>
</dbReference>
<dbReference type="Proteomes" id="UP000183832">
    <property type="component" value="Unassembled WGS sequence"/>
</dbReference>